<protein>
    <submittedName>
        <fullName evidence="1">Osmotically inducible protein OsmC</fullName>
    </submittedName>
</protein>
<dbReference type="RefSeq" id="WP_133944377.1">
    <property type="nucleotide sequence ID" value="NZ_SOEO01000002.1"/>
</dbReference>
<dbReference type="EMBL" id="SOEO01000002">
    <property type="protein sequence ID" value="TDX84359.1"/>
    <property type="molecule type" value="Genomic_DNA"/>
</dbReference>
<sequence>MKRSAKAVWKGTVKEGSGVLTTQSTTLNETQYSFKSRFEEGVGTNPEELLAAAHAGCFTMKTSALLSEAGFTPESLETDCKISFIDGKVTLSELTLNAKVPGISEEDFQKIATEAKETCPISVAFSFDKTLTANLLSK</sequence>
<dbReference type="GO" id="GO:0006979">
    <property type="term" value="P:response to oxidative stress"/>
    <property type="evidence" value="ECO:0007669"/>
    <property type="project" value="InterPro"/>
</dbReference>
<evidence type="ECO:0000313" key="1">
    <source>
        <dbReference type="EMBL" id="TDX84359.1"/>
    </source>
</evidence>
<dbReference type="InterPro" id="IPR019904">
    <property type="entry name" value="Peroxiredoxin_OsmC"/>
</dbReference>
<comment type="caution">
    <text evidence="1">The sequence shown here is derived from an EMBL/GenBank/DDBJ whole genome shotgun (WGS) entry which is preliminary data.</text>
</comment>
<dbReference type="SUPFAM" id="SSF82784">
    <property type="entry name" value="OsmC-like"/>
    <property type="match status" value="1"/>
</dbReference>
<proteinExistence type="predicted"/>
<organism evidence="1 2">
    <name type="scientific">Epilithonimonas xixisoli</name>
    <dbReference type="NCBI Taxonomy" id="1476462"/>
    <lineage>
        <taxon>Bacteria</taxon>
        <taxon>Pseudomonadati</taxon>
        <taxon>Bacteroidota</taxon>
        <taxon>Flavobacteriia</taxon>
        <taxon>Flavobacteriales</taxon>
        <taxon>Weeksellaceae</taxon>
        <taxon>Chryseobacterium group</taxon>
        <taxon>Epilithonimonas</taxon>
    </lineage>
</organism>
<dbReference type="AlphaFoldDB" id="A0A4R8I6U8"/>
<dbReference type="PANTHER" id="PTHR42830:SF1">
    <property type="entry name" value="OSMOTICALLY INDUCIBLE FAMILY PROTEIN"/>
    <property type="match status" value="1"/>
</dbReference>
<dbReference type="GO" id="GO:0004601">
    <property type="term" value="F:peroxidase activity"/>
    <property type="evidence" value="ECO:0007669"/>
    <property type="project" value="InterPro"/>
</dbReference>
<dbReference type="Proteomes" id="UP000295313">
    <property type="component" value="Unassembled WGS sequence"/>
</dbReference>
<dbReference type="InterPro" id="IPR003718">
    <property type="entry name" value="OsmC/Ohr_fam"/>
</dbReference>
<dbReference type="Gene3D" id="3.30.300.20">
    <property type="match status" value="1"/>
</dbReference>
<evidence type="ECO:0000313" key="2">
    <source>
        <dbReference type="Proteomes" id="UP000295313"/>
    </source>
</evidence>
<dbReference type="InterPro" id="IPR015946">
    <property type="entry name" value="KH_dom-like_a/b"/>
</dbReference>
<gene>
    <name evidence="1" type="ORF">B0I22_1974</name>
</gene>
<dbReference type="InterPro" id="IPR052707">
    <property type="entry name" value="OsmC_Ohr_Peroxiredoxin"/>
</dbReference>
<reference evidence="1 2" key="1">
    <citation type="submission" date="2019-03" db="EMBL/GenBank/DDBJ databases">
        <title>Genomic Encyclopedia of Type Strains, Phase III (KMG-III): the genomes of soil and plant-associated and newly described type strains.</title>
        <authorList>
            <person name="Whitman W."/>
        </authorList>
    </citation>
    <scope>NUCLEOTIDE SEQUENCE [LARGE SCALE GENOMIC DNA]</scope>
    <source>
        <strain evidence="1 2">CGMCC 1.12802</strain>
    </source>
</reference>
<accession>A0A4R8I6U8</accession>
<dbReference type="Pfam" id="PF02566">
    <property type="entry name" value="OsmC"/>
    <property type="match status" value="1"/>
</dbReference>
<dbReference type="OrthoDB" id="9807532at2"/>
<dbReference type="InterPro" id="IPR036102">
    <property type="entry name" value="OsmC/Ohrsf"/>
</dbReference>
<dbReference type="NCBIfam" id="TIGR03562">
    <property type="entry name" value="osmo_induc_OsmC"/>
    <property type="match status" value="1"/>
</dbReference>
<dbReference type="PANTHER" id="PTHR42830">
    <property type="entry name" value="OSMOTICALLY INDUCIBLE FAMILY PROTEIN"/>
    <property type="match status" value="1"/>
</dbReference>
<keyword evidence="2" id="KW-1185">Reference proteome</keyword>
<name>A0A4R8I6U8_9FLAO</name>